<dbReference type="SUPFAM" id="SSF55874">
    <property type="entry name" value="ATPase domain of HSP90 chaperone/DNA topoisomerase II/histidine kinase"/>
    <property type="match status" value="1"/>
</dbReference>
<dbReference type="SMART" id="SM00387">
    <property type="entry name" value="HATPase_c"/>
    <property type="match status" value="1"/>
</dbReference>
<keyword evidence="9" id="KW-0812">Transmembrane</keyword>
<reference evidence="12" key="1">
    <citation type="journal article" date="2019" name="Int. J. Syst. Evol. Microbiol.">
        <title>The Global Catalogue of Microorganisms (GCM) 10K type strain sequencing project: providing services to taxonomists for standard genome sequencing and annotation.</title>
        <authorList>
            <consortium name="The Broad Institute Genomics Platform"/>
            <consortium name="The Broad Institute Genome Sequencing Center for Infectious Disease"/>
            <person name="Wu L."/>
            <person name="Ma J."/>
        </authorList>
    </citation>
    <scope>NUCLEOTIDE SEQUENCE [LARGE SCALE GENOMIC DNA]</scope>
    <source>
        <strain evidence="12">JCM 17986</strain>
    </source>
</reference>
<evidence type="ECO:0000256" key="4">
    <source>
        <dbReference type="ARBA" id="ARBA00022679"/>
    </source>
</evidence>
<name>A0ABP9H7S4_9ACTN</name>
<evidence type="ECO:0000256" key="5">
    <source>
        <dbReference type="ARBA" id="ARBA00022741"/>
    </source>
</evidence>
<organism evidence="11 12">
    <name type="scientific">Yinghuangia aomiensis</name>
    <dbReference type="NCBI Taxonomy" id="676205"/>
    <lineage>
        <taxon>Bacteria</taxon>
        <taxon>Bacillati</taxon>
        <taxon>Actinomycetota</taxon>
        <taxon>Actinomycetes</taxon>
        <taxon>Kitasatosporales</taxon>
        <taxon>Streptomycetaceae</taxon>
        <taxon>Yinghuangia</taxon>
    </lineage>
</organism>
<keyword evidence="6 11" id="KW-0418">Kinase</keyword>
<dbReference type="RefSeq" id="WP_345675852.1">
    <property type="nucleotide sequence ID" value="NZ_BAABHS010000009.1"/>
</dbReference>
<feature type="transmembrane region" description="Helical" evidence="9">
    <location>
        <begin position="183"/>
        <end position="205"/>
    </location>
</feature>
<keyword evidence="8" id="KW-0902">Two-component regulatory system</keyword>
<evidence type="ECO:0000256" key="8">
    <source>
        <dbReference type="ARBA" id="ARBA00023012"/>
    </source>
</evidence>
<gene>
    <name evidence="11" type="ORF">GCM10023205_29000</name>
</gene>
<feature type="transmembrane region" description="Helical" evidence="9">
    <location>
        <begin position="79"/>
        <end position="98"/>
    </location>
</feature>
<keyword evidence="12" id="KW-1185">Reference proteome</keyword>
<evidence type="ECO:0000313" key="12">
    <source>
        <dbReference type="Proteomes" id="UP001500466"/>
    </source>
</evidence>
<comment type="caution">
    <text evidence="11">The sequence shown here is derived from an EMBL/GenBank/DDBJ whole genome shotgun (WGS) entry which is preliminary data.</text>
</comment>
<feature type="transmembrane region" description="Helical" evidence="9">
    <location>
        <begin position="104"/>
        <end position="126"/>
    </location>
</feature>
<keyword evidence="3" id="KW-0597">Phosphoprotein</keyword>
<dbReference type="EMBL" id="BAABHS010000009">
    <property type="protein sequence ID" value="GAA4963321.1"/>
    <property type="molecule type" value="Genomic_DNA"/>
</dbReference>
<feature type="transmembrane region" description="Helical" evidence="9">
    <location>
        <begin position="250"/>
        <end position="268"/>
    </location>
</feature>
<keyword evidence="9" id="KW-1133">Transmembrane helix</keyword>
<evidence type="ECO:0000256" key="6">
    <source>
        <dbReference type="ARBA" id="ARBA00022777"/>
    </source>
</evidence>
<feature type="transmembrane region" description="Helical" evidence="9">
    <location>
        <begin position="53"/>
        <end position="72"/>
    </location>
</feature>
<evidence type="ECO:0000256" key="1">
    <source>
        <dbReference type="ARBA" id="ARBA00000085"/>
    </source>
</evidence>
<dbReference type="EC" id="2.7.13.3" evidence="2"/>
<keyword evidence="4" id="KW-0808">Transferase</keyword>
<dbReference type="Gene3D" id="3.30.565.10">
    <property type="entry name" value="Histidine kinase-like ATPase, C-terminal domain"/>
    <property type="match status" value="1"/>
</dbReference>
<dbReference type="InterPro" id="IPR050482">
    <property type="entry name" value="Sensor_HK_TwoCompSys"/>
</dbReference>
<accession>A0ABP9H7S4</accession>
<feature type="domain" description="Histidine kinase/HSP90-like ATPase" evidence="10">
    <location>
        <begin position="501"/>
        <end position="596"/>
    </location>
</feature>
<proteinExistence type="predicted"/>
<evidence type="ECO:0000256" key="9">
    <source>
        <dbReference type="SAM" id="Phobius"/>
    </source>
</evidence>
<keyword evidence="9" id="KW-0472">Membrane</keyword>
<evidence type="ECO:0000313" key="11">
    <source>
        <dbReference type="EMBL" id="GAA4963321.1"/>
    </source>
</evidence>
<dbReference type="Pfam" id="PF07730">
    <property type="entry name" value="HisKA_3"/>
    <property type="match status" value="1"/>
</dbReference>
<keyword evidence="7" id="KW-0067">ATP-binding</keyword>
<keyword evidence="5" id="KW-0547">Nucleotide-binding</keyword>
<dbReference type="PANTHER" id="PTHR24421:SF10">
    <property type="entry name" value="NITRATE_NITRITE SENSOR PROTEIN NARQ"/>
    <property type="match status" value="1"/>
</dbReference>
<dbReference type="InterPro" id="IPR011712">
    <property type="entry name" value="Sig_transdc_His_kin_sub3_dim/P"/>
</dbReference>
<feature type="transmembrane region" description="Helical" evidence="9">
    <location>
        <begin position="138"/>
        <end position="163"/>
    </location>
</feature>
<dbReference type="CDD" id="cd16917">
    <property type="entry name" value="HATPase_UhpB-NarQ-NarX-like"/>
    <property type="match status" value="1"/>
</dbReference>
<protein>
    <recommendedName>
        <fullName evidence="2">histidine kinase</fullName>
        <ecNumber evidence="2">2.7.13.3</ecNumber>
    </recommendedName>
</protein>
<evidence type="ECO:0000256" key="2">
    <source>
        <dbReference type="ARBA" id="ARBA00012438"/>
    </source>
</evidence>
<dbReference type="PANTHER" id="PTHR24421">
    <property type="entry name" value="NITRATE/NITRITE SENSOR PROTEIN NARX-RELATED"/>
    <property type="match status" value="1"/>
</dbReference>
<evidence type="ECO:0000259" key="10">
    <source>
        <dbReference type="SMART" id="SM00387"/>
    </source>
</evidence>
<dbReference type="Pfam" id="PF02518">
    <property type="entry name" value="HATPase_c"/>
    <property type="match status" value="1"/>
</dbReference>
<dbReference type="InterPro" id="IPR003594">
    <property type="entry name" value="HATPase_dom"/>
</dbReference>
<sequence>MLRSRPRSRLRAAFTAPSTPLLLAGQTLATVLGIVGVRFGGYGLTWADTVSHTVLPLAAAWAFTCCAIVAAERRRPTEAVWPMLLAAGLCMLLLLGGIKNQLVFQIAFLSDWLVMGAIAHVMTDFARGAAYPRLRRALVVAGYVTTGPCVLVWFVTAGGLSARPRDLLAEIQVDTVSVDTADIVFSMLPTIVYVVGLGLFCVRWATASRILRRGWTTVLLGNIGMTGVYVYTGLMIMVPALRSTYGTGIAASRVGLAVWPLFLLAGLVRARAGRSVAADLAAELGHAPPPPGRLQGALARALGDPSLRLVYYRPAHRDYVDPDGRPTPLPESGPDRTVTVLAGVGAIVHDPALDESPDLVRAVAATARLLMENERLHAEVRAQLAQVRASRARIVEAGVTARRKIERDLHDGAQQRLVTLALMLRIARGQVPEGDASLAAAIDEAAIELRHAIGELRELARGIHPAVLTEAGLSSALVSLAERSTAPAEVVEVPEGRYPPGVEEAVYFVVSESLANAAKHAGDAARVTITVVAGLHGGRQTMTVEIADDGNGGADASRGSGLRGLADRVEALDGTLTVHSPVGHGTRVLAELPCAS</sequence>
<evidence type="ECO:0000256" key="7">
    <source>
        <dbReference type="ARBA" id="ARBA00022840"/>
    </source>
</evidence>
<dbReference type="Gene3D" id="1.20.5.1930">
    <property type="match status" value="1"/>
</dbReference>
<evidence type="ECO:0000256" key="3">
    <source>
        <dbReference type="ARBA" id="ARBA00022553"/>
    </source>
</evidence>
<comment type="catalytic activity">
    <reaction evidence="1">
        <text>ATP + protein L-histidine = ADP + protein N-phospho-L-histidine.</text>
        <dbReference type="EC" id="2.7.13.3"/>
    </reaction>
</comment>
<dbReference type="GO" id="GO:0016301">
    <property type="term" value="F:kinase activity"/>
    <property type="evidence" value="ECO:0007669"/>
    <property type="project" value="UniProtKB-KW"/>
</dbReference>
<dbReference type="Proteomes" id="UP001500466">
    <property type="component" value="Unassembled WGS sequence"/>
</dbReference>
<feature type="transmembrane region" description="Helical" evidence="9">
    <location>
        <begin position="217"/>
        <end position="238"/>
    </location>
</feature>
<dbReference type="InterPro" id="IPR036890">
    <property type="entry name" value="HATPase_C_sf"/>
</dbReference>